<dbReference type="InterPro" id="IPR030673">
    <property type="entry name" value="PyroPPase_GppA_Ppx"/>
</dbReference>
<dbReference type="InterPro" id="IPR048950">
    <property type="entry name" value="Ppx_GppA_C"/>
</dbReference>
<accession>A0ABS4IPK2</accession>
<feature type="domain" description="Ppx/GppA phosphatase C-terminal" evidence="14">
    <location>
        <begin position="332"/>
        <end position="473"/>
    </location>
</feature>
<dbReference type="GO" id="GO:0008894">
    <property type="term" value="F:guanosine-5'-triphosphate,3'-diphosphate diphosphatase activity"/>
    <property type="evidence" value="ECO:0007669"/>
    <property type="project" value="UniProtKB-EC"/>
</dbReference>
<gene>
    <name evidence="15" type="ORF">J2Z66_001085</name>
</gene>
<dbReference type="Pfam" id="PF02541">
    <property type="entry name" value="Ppx-GppA"/>
    <property type="match status" value="1"/>
</dbReference>
<dbReference type="EC" id="3.6.1.11" evidence="3"/>
<keyword evidence="8" id="KW-0346">Stress response</keyword>
<evidence type="ECO:0000256" key="8">
    <source>
        <dbReference type="ARBA" id="ARBA00023016"/>
    </source>
</evidence>
<evidence type="ECO:0000256" key="9">
    <source>
        <dbReference type="ARBA" id="ARBA00030019"/>
    </source>
</evidence>
<dbReference type="Proteomes" id="UP001519287">
    <property type="component" value="Unassembled WGS sequence"/>
</dbReference>
<dbReference type="NCBIfam" id="TIGR03706">
    <property type="entry name" value="exo_poly_only"/>
    <property type="match status" value="1"/>
</dbReference>
<dbReference type="InterPro" id="IPR018181">
    <property type="entry name" value="Heat_shock_70_CS"/>
</dbReference>
<evidence type="ECO:0000256" key="2">
    <source>
        <dbReference type="ARBA" id="ARBA00007381"/>
    </source>
</evidence>
<comment type="similarity">
    <text evidence="2">Belongs to the heat shock protein 70 family.</text>
</comment>
<dbReference type="Gene3D" id="3.30.420.40">
    <property type="match status" value="1"/>
</dbReference>
<evidence type="ECO:0000256" key="11">
    <source>
        <dbReference type="ARBA" id="ARBA00033103"/>
    </source>
</evidence>
<keyword evidence="16" id="KW-1185">Reference proteome</keyword>
<proteinExistence type="inferred from homology"/>
<evidence type="ECO:0000313" key="16">
    <source>
        <dbReference type="Proteomes" id="UP001519287"/>
    </source>
</evidence>
<evidence type="ECO:0000256" key="5">
    <source>
        <dbReference type="ARBA" id="ARBA00017249"/>
    </source>
</evidence>
<dbReference type="PIRSF" id="PIRSF001267">
    <property type="entry name" value="Pyrophosphatase_GppA_Ppx"/>
    <property type="match status" value="1"/>
</dbReference>
<dbReference type="EMBL" id="JAGGLB010000002">
    <property type="protein sequence ID" value="MBP1989490.1"/>
    <property type="molecule type" value="Genomic_DNA"/>
</dbReference>
<evidence type="ECO:0000259" key="14">
    <source>
        <dbReference type="Pfam" id="PF21447"/>
    </source>
</evidence>
<sequence>MSISTRIGIIDIGSNSIRLVVYEQTSEAAHRVISEYKESARLSERIGTDGMLHQGDIRSIIPILTHFSQLCKNHEVRALRAVATAAIRNAANSAEIKELLEQETGLTIEVLSGSEEARFGFLGVINTIDMKDGIIVDIGGGSTEVTLFLNRKLKHSISFPFGAVNTTRQFSKNGTISEAGLADLRQMVEQALATQPWISEASGLPLIGLGGTVRNLAKMSQKRLRYSLQLAHNYVLYNEELEYYIKLLSSMPVEKRKKVEGLSKDRADIILPGLTILHTLFQTARSSACIVSGSGLRDGLLYETIHPSQPELEDVLESSIQNLLWLHPNASIPHVRQVDKLAMLLYTALEGHLGLDSRHREYLHAACLLYRIGVSVSYYQYSKHTQYLIAQARIDGFSHREILLISLVASYKTRSRNHQMMLLHKDILADSDELAIIQLGVLMQMAIAMDRSETQLVKEMKAVIQDNSLQLSLICSDQPLLELREAESLKKEFLKLWKLKLHLQTEAASTN</sequence>
<name>A0ABS4IPK2_9BACL</name>
<dbReference type="PANTHER" id="PTHR30005">
    <property type="entry name" value="EXOPOLYPHOSPHATASE"/>
    <property type="match status" value="1"/>
</dbReference>
<protein>
    <recommendedName>
        <fullName evidence="4">Chaperone protein DnaK</fullName>
        <ecNumber evidence="3">3.6.1.11</ecNumber>
    </recommendedName>
    <alternativeName>
        <fullName evidence="5">Chaperone protein dnaK</fullName>
    </alternativeName>
    <alternativeName>
        <fullName evidence="6">Exopolyphosphatase</fullName>
    </alternativeName>
    <alternativeName>
        <fullName evidence="11">HSP70</fullName>
    </alternativeName>
    <alternativeName>
        <fullName evidence="10">Heat shock 70 kDa protein</fullName>
    </alternativeName>
    <alternativeName>
        <fullName evidence="9">Heat shock protein 70</fullName>
    </alternativeName>
</protein>
<evidence type="ECO:0000259" key="13">
    <source>
        <dbReference type="Pfam" id="PF02541"/>
    </source>
</evidence>
<dbReference type="PANTHER" id="PTHR30005:SF0">
    <property type="entry name" value="RETROGRADE REGULATION PROTEIN 2"/>
    <property type="match status" value="1"/>
</dbReference>
<evidence type="ECO:0000256" key="10">
    <source>
        <dbReference type="ARBA" id="ARBA00030945"/>
    </source>
</evidence>
<evidence type="ECO:0000256" key="6">
    <source>
        <dbReference type="ARBA" id="ARBA00020416"/>
    </source>
</evidence>
<dbReference type="GO" id="GO:0004309">
    <property type="term" value="F:exopolyphosphatase activity"/>
    <property type="evidence" value="ECO:0007669"/>
    <property type="project" value="UniProtKB-EC"/>
</dbReference>
<comment type="catalytic activity">
    <reaction evidence="12">
        <text>[phosphate](n) + H2O = [phosphate](n-1) + phosphate + H(+)</text>
        <dbReference type="Rhea" id="RHEA:21528"/>
        <dbReference type="Rhea" id="RHEA-COMP:9859"/>
        <dbReference type="Rhea" id="RHEA-COMP:14279"/>
        <dbReference type="ChEBI" id="CHEBI:15377"/>
        <dbReference type="ChEBI" id="CHEBI:15378"/>
        <dbReference type="ChEBI" id="CHEBI:16838"/>
        <dbReference type="ChEBI" id="CHEBI:43474"/>
        <dbReference type="EC" id="3.6.1.11"/>
    </reaction>
</comment>
<dbReference type="RefSeq" id="WP_209970294.1">
    <property type="nucleotide sequence ID" value="NZ_JAGGLB010000002.1"/>
</dbReference>
<dbReference type="Gene3D" id="1.10.3210.10">
    <property type="entry name" value="Hypothetical protein af1432"/>
    <property type="match status" value="1"/>
</dbReference>
<evidence type="ECO:0000256" key="12">
    <source>
        <dbReference type="ARBA" id="ARBA00047607"/>
    </source>
</evidence>
<dbReference type="InterPro" id="IPR022371">
    <property type="entry name" value="Exopolyphosphatase"/>
</dbReference>
<keyword evidence="7 15" id="KW-0378">Hydrolase</keyword>
<evidence type="ECO:0000256" key="4">
    <source>
        <dbReference type="ARBA" id="ARBA00014415"/>
    </source>
</evidence>
<evidence type="ECO:0000313" key="15">
    <source>
        <dbReference type="EMBL" id="MBP1989490.1"/>
    </source>
</evidence>
<comment type="similarity">
    <text evidence="1">Belongs to the GppA/Ppx family.</text>
</comment>
<evidence type="ECO:0000256" key="3">
    <source>
        <dbReference type="ARBA" id="ARBA00012451"/>
    </source>
</evidence>
<dbReference type="Gene3D" id="3.30.420.150">
    <property type="entry name" value="Exopolyphosphatase. Domain 2"/>
    <property type="match status" value="1"/>
</dbReference>
<dbReference type="CDD" id="cd24052">
    <property type="entry name" value="ASKHA_NBD_HpPPX-GppA-like"/>
    <property type="match status" value="1"/>
</dbReference>
<organism evidence="15 16">
    <name type="scientific">Paenibacillus eucommiae</name>
    <dbReference type="NCBI Taxonomy" id="1355755"/>
    <lineage>
        <taxon>Bacteria</taxon>
        <taxon>Bacillati</taxon>
        <taxon>Bacillota</taxon>
        <taxon>Bacilli</taxon>
        <taxon>Bacillales</taxon>
        <taxon>Paenibacillaceae</taxon>
        <taxon>Paenibacillus</taxon>
    </lineage>
</organism>
<reference evidence="15 16" key="1">
    <citation type="submission" date="2021-03" db="EMBL/GenBank/DDBJ databases">
        <title>Genomic Encyclopedia of Type Strains, Phase IV (KMG-IV): sequencing the most valuable type-strain genomes for metagenomic binning, comparative biology and taxonomic classification.</title>
        <authorList>
            <person name="Goeker M."/>
        </authorList>
    </citation>
    <scope>NUCLEOTIDE SEQUENCE [LARGE SCALE GENOMIC DNA]</scope>
    <source>
        <strain evidence="15 16">DSM 26048</strain>
    </source>
</reference>
<dbReference type="SUPFAM" id="SSF53067">
    <property type="entry name" value="Actin-like ATPase domain"/>
    <property type="match status" value="2"/>
</dbReference>
<comment type="caution">
    <text evidence="15">The sequence shown here is derived from an EMBL/GenBank/DDBJ whole genome shotgun (WGS) entry which is preliminary data.</text>
</comment>
<dbReference type="PROSITE" id="PS00329">
    <property type="entry name" value="HSP70_2"/>
    <property type="match status" value="1"/>
</dbReference>
<dbReference type="InterPro" id="IPR043129">
    <property type="entry name" value="ATPase_NBD"/>
</dbReference>
<dbReference type="InterPro" id="IPR003695">
    <property type="entry name" value="Ppx_GppA_N"/>
</dbReference>
<dbReference type="SUPFAM" id="SSF109604">
    <property type="entry name" value="HD-domain/PDEase-like"/>
    <property type="match status" value="1"/>
</dbReference>
<evidence type="ECO:0000256" key="1">
    <source>
        <dbReference type="ARBA" id="ARBA00007125"/>
    </source>
</evidence>
<evidence type="ECO:0000256" key="7">
    <source>
        <dbReference type="ARBA" id="ARBA00022801"/>
    </source>
</evidence>
<dbReference type="Pfam" id="PF21447">
    <property type="entry name" value="Ppx-GppA_III"/>
    <property type="match status" value="1"/>
</dbReference>
<feature type="domain" description="Ppx/GppA phosphatase N-terminal" evidence="13">
    <location>
        <begin position="21"/>
        <end position="305"/>
    </location>
</feature>
<dbReference type="InterPro" id="IPR050273">
    <property type="entry name" value="GppA/Ppx_hydrolase"/>
</dbReference>